<protein>
    <submittedName>
        <fullName evidence="1">Uncharacterized protein</fullName>
    </submittedName>
</protein>
<comment type="caution">
    <text evidence="1">The sequence shown here is derived from an EMBL/GenBank/DDBJ whole genome shotgun (WGS) entry which is preliminary data.</text>
</comment>
<gene>
    <name evidence="1" type="ORF">US90_C0002G0031</name>
</gene>
<dbReference type="EMBL" id="LBUT01000002">
    <property type="protein sequence ID" value="KKQ71548.1"/>
    <property type="molecule type" value="Genomic_DNA"/>
</dbReference>
<reference evidence="1 2" key="1">
    <citation type="journal article" date="2015" name="Nature">
        <title>rRNA introns, odd ribosomes, and small enigmatic genomes across a large radiation of phyla.</title>
        <authorList>
            <person name="Brown C.T."/>
            <person name="Hug L.A."/>
            <person name="Thomas B.C."/>
            <person name="Sharon I."/>
            <person name="Castelle C.J."/>
            <person name="Singh A."/>
            <person name="Wilkins M.J."/>
            <person name="Williams K.H."/>
            <person name="Banfield J.F."/>
        </authorList>
    </citation>
    <scope>NUCLEOTIDE SEQUENCE [LARGE SCALE GENOMIC DNA]</scope>
</reference>
<dbReference type="AlphaFoldDB" id="A0A0G0JVJ2"/>
<accession>A0A0G0JVJ2</accession>
<organism evidence="1 2">
    <name type="scientific">Candidatus Shapirobacteria bacterium GW2011_GWE2_38_30</name>
    <dbReference type="NCBI Taxonomy" id="1618490"/>
    <lineage>
        <taxon>Bacteria</taxon>
        <taxon>Candidatus Shapironibacteriota</taxon>
    </lineage>
</organism>
<proteinExistence type="predicted"/>
<evidence type="ECO:0000313" key="1">
    <source>
        <dbReference type="EMBL" id="KKQ71548.1"/>
    </source>
</evidence>
<evidence type="ECO:0000313" key="2">
    <source>
        <dbReference type="Proteomes" id="UP000034406"/>
    </source>
</evidence>
<dbReference type="STRING" id="1618490.US90_C0002G0031"/>
<dbReference type="Proteomes" id="UP000034406">
    <property type="component" value="Unassembled WGS sequence"/>
</dbReference>
<sequence>MSDYRYLKNESYYNDLYDLHTIETCLEYYWGLKNGFENHRKDDNFKKFTKKQFDDDVHKVASYTVNAIKMDRFRHKKETIEKWMGADQQRQDRLDNTVEPKGILCPQCDTPMKSTIKELVNHLNEPLKVLFFFECPSCKKRRGVYDDGSSFVSKPPLCPKCKHEAKLTYKKTGKVLSWTTTCASCGYKEVEKDDSDKWEAERKKKEERDKLLLEKYRDEFCYSEKDGQQAIWDYDQLTALVDKWKEKDKHKEEYDAVANIKRLTIVELEKLLNETITSKGYIRLVLAQPEFGKQLIVGFTVQDGDPARKGYDSEHVFKKAVKQALEGTNWRLMSEGVIYRLGYLQGRLKAYETEEDLFGLVGKNIKK</sequence>
<name>A0A0G0JVJ2_9BACT</name>